<dbReference type="PANTHER" id="PTHR11014">
    <property type="entry name" value="PEPTIDASE M20 FAMILY MEMBER"/>
    <property type="match status" value="1"/>
</dbReference>
<dbReference type="InterPro" id="IPR017439">
    <property type="entry name" value="Amidohydrolase"/>
</dbReference>
<dbReference type="AlphaFoldDB" id="A0A450UTG4"/>
<organism evidence="5">
    <name type="scientific">Candidatus Kentrum sp. LFY</name>
    <dbReference type="NCBI Taxonomy" id="2126342"/>
    <lineage>
        <taxon>Bacteria</taxon>
        <taxon>Pseudomonadati</taxon>
        <taxon>Pseudomonadota</taxon>
        <taxon>Gammaproteobacteria</taxon>
        <taxon>Candidatus Kentrum</taxon>
    </lineage>
</organism>
<dbReference type="GO" id="GO:0050118">
    <property type="term" value="F:N-acetyldiaminopimelate deacetylase activity"/>
    <property type="evidence" value="ECO:0007669"/>
    <property type="project" value="UniProtKB-ARBA"/>
</dbReference>
<dbReference type="SUPFAM" id="SSF53187">
    <property type="entry name" value="Zn-dependent exopeptidases"/>
    <property type="match status" value="1"/>
</dbReference>
<comment type="cofactor">
    <cofactor evidence="2">
        <name>Mn(2+)</name>
        <dbReference type="ChEBI" id="CHEBI:29035"/>
    </cofactor>
    <text evidence="2">The Mn(2+) ion enhances activity.</text>
</comment>
<feature type="binding site" evidence="2">
    <location>
        <position position="131"/>
    </location>
    <ligand>
        <name>Mn(2+)</name>
        <dbReference type="ChEBI" id="CHEBI:29035"/>
        <label>2</label>
    </ligand>
</feature>
<feature type="binding site" evidence="2">
    <location>
        <position position="167"/>
    </location>
    <ligand>
        <name>Mn(2+)</name>
        <dbReference type="ChEBI" id="CHEBI:29035"/>
        <label>2</label>
    </ligand>
</feature>
<feature type="binding site" evidence="2">
    <location>
        <position position="133"/>
    </location>
    <ligand>
        <name>Mn(2+)</name>
        <dbReference type="ChEBI" id="CHEBI:29035"/>
        <label>2</label>
    </ligand>
</feature>
<evidence type="ECO:0000256" key="3">
    <source>
        <dbReference type="SAM" id="SignalP"/>
    </source>
</evidence>
<proteinExistence type="predicted"/>
<keyword evidence="2" id="KW-0479">Metal-binding</keyword>
<dbReference type="EMBL" id="CAADFH010000053">
    <property type="protein sequence ID" value="VFJ95822.1"/>
    <property type="molecule type" value="Genomic_DNA"/>
</dbReference>
<feature type="binding site" evidence="2">
    <location>
        <position position="194"/>
    </location>
    <ligand>
        <name>Mn(2+)</name>
        <dbReference type="ChEBI" id="CHEBI:29035"/>
        <label>2</label>
    </ligand>
</feature>
<evidence type="ECO:0000256" key="1">
    <source>
        <dbReference type="ARBA" id="ARBA00022801"/>
    </source>
</evidence>
<dbReference type="NCBIfam" id="TIGR01891">
    <property type="entry name" value="amidohydrolases"/>
    <property type="match status" value="1"/>
</dbReference>
<dbReference type="PANTHER" id="PTHR11014:SF63">
    <property type="entry name" value="METALLOPEPTIDASE, PUTATIVE (AFU_ORTHOLOGUE AFUA_6G09600)-RELATED"/>
    <property type="match status" value="1"/>
</dbReference>
<dbReference type="InterPro" id="IPR011650">
    <property type="entry name" value="Peptidase_M20_dimer"/>
</dbReference>
<feature type="domain" description="Peptidase M20 dimerisation" evidence="4">
    <location>
        <begin position="211"/>
        <end position="309"/>
    </location>
</feature>
<dbReference type="SUPFAM" id="SSF55031">
    <property type="entry name" value="Bacterial exopeptidase dimerisation domain"/>
    <property type="match status" value="1"/>
</dbReference>
<keyword evidence="1 5" id="KW-0378">Hydrolase</keyword>
<evidence type="ECO:0000313" key="5">
    <source>
        <dbReference type="EMBL" id="VFJ95822.1"/>
    </source>
</evidence>
<dbReference type="Gene3D" id="3.40.630.10">
    <property type="entry name" value="Zn peptidases"/>
    <property type="match status" value="1"/>
</dbReference>
<reference evidence="5" key="1">
    <citation type="submission" date="2019-02" db="EMBL/GenBank/DDBJ databases">
        <authorList>
            <person name="Gruber-Vodicka R. H."/>
            <person name="Seah K. B. B."/>
        </authorList>
    </citation>
    <scope>NUCLEOTIDE SEQUENCE</scope>
    <source>
        <strain evidence="5">BECK_M6</strain>
    </source>
</reference>
<dbReference type="Pfam" id="PF07687">
    <property type="entry name" value="M20_dimer"/>
    <property type="match status" value="1"/>
</dbReference>
<accession>A0A450UTG4</accession>
<evidence type="ECO:0000256" key="2">
    <source>
        <dbReference type="PIRSR" id="PIRSR005962-1"/>
    </source>
</evidence>
<dbReference type="GO" id="GO:0046872">
    <property type="term" value="F:metal ion binding"/>
    <property type="evidence" value="ECO:0007669"/>
    <property type="project" value="UniProtKB-KW"/>
</dbReference>
<dbReference type="GO" id="GO:0019877">
    <property type="term" value="P:diaminopimelate biosynthetic process"/>
    <property type="evidence" value="ECO:0007669"/>
    <property type="project" value="UniProtKB-ARBA"/>
</dbReference>
<name>A0A450UTG4_9GAMM</name>
<dbReference type="InterPro" id="IPR036264">
    <property type="entry name" value="Bact_exopeptidase_dim_dom"/>
</dbReference>
<dbReference type="FunFam" id="3.30.70.360:FF:000001">
    <property type="entry name" value="N-acetyldiaminopimelate deacetylase"/>
    <property type="match status" value="1"/>
</dbReference>
<feature type="binding site" evidence="2">
    <location>
        <position position="403"/>
    </location>
    <ligand>
        <name>Mn(2+)</name>
        <dbReference type="ChEBI" id="CHEBI:29035"/>
        <label>2</label>
    </ligand>
</feature>
<feature type="signal peptide" evidence="3">
    <location>
        <begin position="1"/>
        <end position="22"/>
    </location>
</feature>
<evidence type="ECO:0000259" key="4">
    <source>
        <dbReference type="Pfam" id="PF07687"/>
    </source>
</evidence>
<gene>
    <name evidence="5" type="ORF">BECKLFY1418A_GA0070994_105314</name>
</gene>
<dbReference type="Gene3D" id="3.30.70.360">
    <property type="match status" value="1"/>
</dbReference>
<dbReference type="PIRSF" id="PIRSF005962">
    <property type="entry name" value="Pept_M20D_amidohydro"/>
    <property type="match status" value="1"/>
</dbReference>
<keyword evidence="3" id="KW-0732">Signal</keyword>
<feature type="chain" id="PRO_5019490530" evidence="3">
    <location>
        <begin position="23"/>
        <end position="434"/>
    </location>
</feature>
<protein>
    <submittedName>
        <fullName evidence="5">Hippurate hydrolase</fullName>
    </submittedName>
</protein>
<keyword evidence="2" id="KW-0464">Manganese</keyword>
<dbReference type="Pfam" id="PF01546">
    <property type="entry name" value="Peptidase_M20"/>
    <property type="match status" value="1"/>
</dbReference>
<sequence>MKPRSYFLSSLLFFCLTNPAMANDSATWAKENLSELVEFYRYLHAHPELSFQEKQTSARLASEFAALGARVTPRVGGYGVVALLENGDGPTVMMRTDMDALPIVEETKLAYASRIKVEDSNGAEVGAMHACGHDVHMTNLVGVARYLAARKDTWNGTAMFVSQPAEEYGAGAKAMLDDGLFQRFPEPDYALAMHVGSDVATGKIEYRPGYSHANVDTVGVTMIGRGGHGARPHTAIDPVVLAARLVLDLQTIVSREIKPIDPAVITVGSIHGGTKSNIIGDTCDLQLTVRSYSDKVRAHLLEAIGRKAKAVATGARAPEPKITISEGVPSLRNDEALVDRILPVFHRVVGAENVQLTEPTMGGEDFGRYGYAGVPIFMWRMGAVNEDRLAGWKSREVAPPSLHSPLFYPDIEETLRTSVPAMASAALELLQSKR</sequence>
<dbReference type="InterPro" id="IPR002933">
    <property type="entry name" value="Peptidase_M20"/>
</dbReference>